<comment type="caution">
    <text evidence="9">The sequence shown here is derived from an EMBL/GenBank/DDBJ whole genome shotgun (WGS) entry which is preliminary data.</text>
</comment>
<reference evidence="9 10" key="1">
    <citation type="submission" date="2024-06" db="EMBL/GenBank/DDBJ databases">
        <title>Complete genome of Phlyctema vagabunda strain 19-DSS-EL-015.</title>
        <authorList>
            <person name="Fiorenzani C."/>
        </authorList>
    </citation>
    <scope>NUCLEOTIDE SEQUENCE [LARGE SCALE GENOMIC DNA]</scope>
    <source>
        <strain evidence="9 10">19-DSS-EL-015</strain>
    </source>
</reference>
<dbReference type="InterPro" id="IPR005574">
    <property type="entry name" value="Rpb4/RPC9"/>
</dbReference>
<evidence type="ECO:0000256" key="4">
    <source>
        <dbReference type="ARBA" id="ARBA00022478"/>
    </source>
</evidence>
<accession>A0ABR4PXS1</accession>
<proteinExistence type="inferred from homology"/>
<dbReference type="InterPro" id="IPR038846">
    <property type="entry name" value="RPC9"/>
</dbReference>
<feature type="domain" description="RNA polymerase Rpb4/RPC9 core" evidence="8">
    <location>
        <begin position="53"/>
        <end position="166"/>
    </location>
</feature>
<gene>
    <name evidence="9" type="ORF">PVAG01_01688</name>
</gene>
<keyword evidence="10" id="KW-1185">Reference proteome</keyword>
<name>A0ABR4PXS1_9HELO</name>
<evidence type="ECO:0000256" key="2">
    <source>
        <dbReference type="ARBA" id="ARBA00006898"/>
    </source>
</evidence>
<comment type="subcellular location">
    <subcellularLocation>
        <location evidence="1">Nucleus</location>
    </subcellularLocation>
</comment>
<sequence>MKILEAQAAILTNYEVYRHIIDEKKDHEKLRDQVKKRVRKDWEQKNRKISRTKKEKETEIDQIWKPITKRPGNLETIVRELKQYLEEAPSPLAEKVCPYNENTVKNLLERLRPYDLTKAEVLMIMNLRPTNVINLNTVVEEAEMRFPTEEMQQEMVDAIAEVLGKADTEANRQAMTDSKEATREQAVADADMVVEGA</sequence>
<dbReference type="PANTHER" id="PTHR15561:SF0">
    <property type="entry name" value="DNA-DIRECTED RNA POLYMERASE III SUBUNIT RPC9"/>
    <property type="match status" value="1"/>
</dbReference>
<evidence type="ECO:0000259" key="8">
    <source>
        <dbReference type="SMART" id="SM00657"/>
    </source>
</evidence>
<dbReference type="PANTHER" id="PTHR15561">
    <property type="entry name" value="CALCITONIN GENE-RELATED PEPTIDE-RECEPTOR COMPONENT PROTEIN"/>
    <property type="match status" value="1"/>
</dbReference>
<comment type="similarity">
    <text evidence="2">Belongs to the eukaryotic RPC9 RNA polymerase subunit family.</text>
</comment>
<organism evidence="9 10">
    <name type="scientific">Phlyctema vagabunda</name>
    <dbReference type="NCBI Taxonomy" id="108571"/>
    <lineage>
        <taxon>Eukaryota</taxon>
        <taxon>Fungi</taxon>
        <taxon>Dikarya</taxon>
        <taxon>Ascomycota</taxon>
        <taxon>Pezizomycotina</taxon>
        <taxon>Leotiomycetes</taxon>
        <taxon>Helotiales</taxon>
        <taxon>Dermateaceae</taxon>
        <taxon>Phlyctema</taxon>
    </lineage>
</organism>
<evidence type="ECO:0000256" key="7">
    <source>
        <dbReference type="SAM" id="MobiDB-lite"/>
    </source>
</evidence>
<dbReference type="GO" id="GO:0000428">
    <property type="term" value="C:DNA-directed RNA polymerase complex"/>
    <property type="evidence" value="ECO:0007669"/>
    <property type="project" value="UniProtKB-KW"/>
</dbReference>
<evidence type="ECO:0000313" key="10">
    <source>
        <dbReference type="Proteomes" id="UP001629113"/>
    </source>
</evidence>
<dbReference type="EMBL" id="JBFCZG010000001">
    <property type="protein sequence ID" value="KAL3428179.1"/>
    <property type="molecule type" value="Genomic_DNA"/>
</dbReference>
<evidence type="ECO:0000256" key="1">
    <source>
        <dbReference type="ARBA" id="ARBA00004123"/>
    </source>
</evidence>
<evidence type="ECO:0000256" key="6">
    <source>
        <dbReference type="ARBA" id="ARBA00023242"/>
    </source>
</evidence>
<dbReference type="Pfam" id="PF03874">
    <property type="entry name" value="RNA_pol_Rpb4"/>
    <property type="match status" value="1"/>
</dbReference>
<feature type="region of interest" description="Disordered" evidence="7">
    <location>
        <begin position="171"/>
        <end position="197"/>
    </location>
</feature>
<dbReference type="InterPro" id="IPR006590">
    <property type="entry name" value="RNA_pol_Rpb4/RPC9_core"/>
</dbReference>
<keyword evidence="5" id="KW-0804">Transcription</keyword>
<evidence type="ECO:0000313" key="9">
    <source>
        <dbReference type="EMBL" id="KAL3428179.1"/>
    </source>
</evidence>
<dbReference type="SMART" id="SM00657">
    <property type="entry name" value="RPOL4c"/>
    <property type="match status" value="1"/>
</dbReference>
<dbReference type="InterPro" id="IPR010997">
    <property type="entry name" value="HRDC-like_sf"/>
</dbReference>
<evidence type="ECO:0000256" key="5">
    <source>
        <dbReference type="ARBA" id="ARBA00023163"/>
    </source>
</evidence>
<dbReference type="InterPro" id="IPR038324">
    <property type="entry name" value="Rpb4/RPC9_sf"/>
</dbReference>
<dbReference type="SUPFAM" id="SSF47819">
    <property type="entry name" value="HRDC-like"/>
    <property type="match status" value="1"/>
</dbReference>
<keyword evidence="6" id="KW-0539">Nucleus</keyword>
<protein>
    <recommendedName>
        <fullName evidence="3">DNA-directed RNA polymerase III subunit RPC9</fullName>
    </recommendedName>
</protein>
<keyword evidence="4 9" id="KW-0240">DNA-directed RNA polymerase</keyword>
<evidence type="ECO:0000256" key="3">
    <source>
        <dbReference type="ARBA" id="ARBA00016672"/>
    </source>
</evidence>
<dbReference type="Gene3D" id="1.20.1250.40">
    <property type="match status" value="1"/>
</dbReference>
<dbReference type="Proteomes" id="UP001629113">
    <property type="component" value="Unassembled WGS sequence"/>
</dbReference>